<keyword evidence="3 9" id="KW-0813">Transport</keyword>
<dbReference type="Proteomes" id="UP000602260">
    <property type="component" value="Unassembled WGS sequence"/>
</dbReference>
<gene>
    <name evidence="11" type="primary">mgtE</name>
    <name evidence="11" type="ORF">H8S55_08800</name>
</gene>
<comment type="caution">
    <text evidence="9">Lacks conserved residue(s) required for the propagation of feature annotation.</text>
</comment>
<dbReference type="InterPro" id="IPR006669">
    <property type="entry name" value="MgtE_transporter"/>
</dbReference>
<keyword evidence="6 9" id="KW-1133">Transmembrane helix</keyword>
<dbReference type="NCBIfam" id="TIGR00400">
    <property type="entry name" value="mgtE"/>
    <property type="match status" value="1"/>
</dbReference>
<dbReference type="Pfam" id="PF00571">
    <property type="entry name" value="CBS"/>
    <property type="match status" value="2"/>
</dbReference>
<proteinExistence type="inferred from homology"/>
<feature type="transmembrane region" description="Helical" evidence="9">
    <location>
        <begin position="307"/>
        <end position="324"/>
    </location>
</feature>
<dbReference type="Gene3D" id="1.10.357.20">
    <property type="entry name" value="SLC41 divalent cation transporters, integral membrane domain"/>
    <property type="match status" value="1"/>
</dbReference>
<dbReference type="GO" id="GO:0005886">
    <property type="term" value="C:plasma membrane"/>
    <property type="evidence" value="ECO:0007669"/>
    <property type="project" value="UniProtKB-SubCell"/>
</dbReference>
<dbReference type="PROSITE" id="PS51371">
    <property type="entry name" value="CBS"/>
    <property type="match status" value="1"/>
</dbReference>
<sequence>MHENYDEALLLELVKNKQFRALRAHLDEMNEVDIAEFLDELEPDQQVVVFRLLPKDVAADVFTYLEDSEDQEKIINALSDKELREVLDELYLDDTVDIIEDMPANMVSRILRNTDASTRSQINQLLKYPEDSAGSIMTTEFIYLHPNATVEESFARIRKVGLDKETVYTCYVTQNRVLLGVVTVKTLLLSPYETKIKDIMETKVISVTTHEDKEDVAQMFSKYDLSALPVVDGENRLVGIITFDDAMDVMEEEATEDFEKMAAILPGDKPYLKTSVFETWRSRIPWLLMLMLSATFSGMIITHFEGALAACVVLTSFITMLSGTGGNSGSQSSVAVIRALSLGEVEFSDMLAVVWKELRVALLCGVCLAAANFVKMMLVDRMLMHNPQVTVPVALVVCLTLMCTVVCAKIVGCTLPMAAEKIGIDPAVMAAPFITTVVDALSLLIYFGIATEILGI</sequence>
<dbReference type="InterPro" id="IPR036739">
    <property type="entry name" value="SLC41_membr_dom_sf"/>
</dbReference>
<comment type="function">
    <text evidence="9">Acts as a magnesium transporter.</text>
</comment>
<dbReference type="EMBL" id="JACOPN010000005">
    <property type="protein sequence ID" value="MBC5717417.1"/>
    <property type="molecule type" value="Genomic_DNA"/>
</dbReference>
<comment type="subcellular location">
    <subcellularLocation>
        <location evidence="9">Cell membrane</location>
        <topology evidence="9">Multi-pass membrane protein</topology>
    </subcellularLocation>
    <subcellularLocation>
        <location evidence="1">Membrane</location>
        <topology evidence="1">Multi-pass membrane protein</topology>
    </subcellularLocation>
</comment>
<evidence type="ECO:0000256" key="3">
    <source>
        <dbReference type="ARBA" id="ARBA00022448"/>
    </source>
</evidence>
<dbReference type="CDD" id="cd04606">
    <property type="entry name" value="CBS_pair_Mg_transporter"/>
    <property type="match status" value="1"/>
</dbReference>
<evidence type="ECO:0000313" key="12">
    <source>
        <dbReference type="Proteomes" id="UP000602260"/>
    </source>
</evidence>
<dbReference type="AlphaFoldDB" id="A0A8J6J5U5"/>
<dbReference type="RefSeq" id="WP_186878652.1">
    <property type="nucleotide sequence ID" value="NZ_JACOPN010000005.1"/>
</dbReference>
<keyword evidence="12" id="KW-1185">Reference proteome</keyword>
<accession>A0A8J6J5U5</accession>
<keyword evidence="9" id="KW-1003">Cell membrane</keyword>
<feature type="transmembrane region" description="Helical" evidence="9">
    <location>
        <begin position="427"/>
        <end position="449"/>
    </location>
</feature>
<evidence type="ECO:0000256" key="8">
    <source>
        <dbReference type="PROSITE-ProRule" id="PRU00703"/>
    </source>
</evidence>
<dbReference type="SUPFAM" id="SSF158791">
    <property type="entry name" value="MgtE N-terminal domain-like"/>
    <property type="match status" value="1"/>
</dbReference>
<evidence type="ECO:0000256" key="6">
    <source>
        <dbReference type="ARBA" id="ARBA00022989"/>
    </source>
</evidence>
<evidence type="ECO:0000259" key="10">
    <source>
        <dbReference type="PROSITE" id="PS51371"/>
    </source>
</evidence>
<dbReference type="Pfam" id="PF01769">
    <property type="entry name" value="MgtE"/>
    <property type="match status" value="1"/>
</dbReference>
<evidence type="ECO:0000256" key="1">
    <source>
        <dbReference type="ARBA" id="ARBA00004141"/>
    </source>
</evidence>
<keyword evidence="7 9" id="KW-0472">Membrane</keyword>
<comment type="similarity">
    <text evidence="2 9">Belongs to the SLC41A transporter family.</text>
</comment>
<evidence type="ECO:0000256" key="2">
    <source>
        <dbReference type="ARBA" id="ARBA00009749"/>
    </source>
</evidence>
<evidence type="ECO:0000313" key="11">
    <source>
        <dbReference type="EMBL" id="MBC5717417.1"/>
    </source>
</evidence>
<dbReference type="PANTHER" id="PTHR43773:SF1">
    <property type="entry name" value="MAGNESIUM TRANSPORTER MGTE"/>
    <property type="match status" value="1"/>
</dbReference>
<dbReference type="InterPro" id="IPR046342">
    <property type="entry name" value="CBS_dom_sf"/>
</dbReference>
<dbReference type="InterPro" id="IPR038076">
    <property type="entry name" value="MgtE_N_sf"/>
</dbReference>
<evidence type="ECO:0000256" key="9">
    <source>
        <dbReference type="RuleBase" id="RU362011"/>
    </source>
</evidence>
<dbReference type="SUPFAM" id="SSF54631">
    <property type="entry name" value="CBS-domain pair"/>
    <property type="match status" value="1"/>
</dbReference>
<dbReference type="SMART" id="SM00924">
    <property type="entry name" value="MgtE_N"/>
    <property type="match status" value="1"/>
</dbReference>
<dbReference type="InterPro" id="IPR006667">
    <property type="entry name" value="SLC41_membr_dom"/>
</dbReference>
<feature type="transmembrane region" description="Helical" evidence="9">
    <location>
        <begin position="360"/>
        <end position="379"/>
    </location>
</feature>
<comment type="subunit">
    <text evidence="9">Homodimer.</text>
</comment>
<evidence type="ECO:0000256" key="4">
    <source>
        <dbReference type="ARBA" id="ARBA00022692"/>
    </source>
</evidence>
<dbReference type="GO" id="GO:0046872">
    <property type="term" value="F:metal ion binding"/>
    <property type="evidence" value="ECO:0007669"/>
    <property type="project" value="UniProtKB-KW"/>
</dbReference>
<dbReference type="SMART" id="SM00116">
    <property type="entry name" value="CBS"/>
    <property type="match status" value="2"/>
</dbReference>
<dbReference type="Pfam" id="PF03448">
    <property type="entry name" value="MgtE_N"/>
    <property type="match status" value="1"/>
</dbReference>
<keyword evidence="5 9" id="KW-0460">Magnesium</keyword>
<dbReference type="InterPro" id="IPR006668">
    <property type="entry name" value="Mg_transptr_MgtE_intracell_dom"/>
</dbReference>
<dbReference type="Gene3D" id="1.25.60.10">
    <property type="entry name" value="MgtE N-terminal domain-like"/>
    <property type="match status" value="1"/>
</dbReference>
<dbReference type="Gene3D" id="3.10.580.10">
    <property type="entry name" value="CBS-domain"/>
    <property type="match status" value="1"/>
</dbReference>
<protein>
    <recommendedName>
        <fullName evidence="9">Magnesium transporter MgtE</fullName>
    </recommendedName>
</protein>
<name>A0A8J6J5U5_9FIRM</name>
<dbReference type="GO" id="GO:0015095">
    <property type="term" value="F:magnesium ion transmembrane transporter activity"/>
    <property type="evidence" value="ECO:0007669"/>
    <property type="project" value="UniProtKB-UniRule"/>
</dbReference>
<feature type="domain" description="CBS" evidence="10">
    <location>
        <begin position="200"/>
        <end position="256"/>
    </location>
</feature>
<comment type="caution">
    <text evidence="11">The sequence shown here is derived from an EMBL/GenBank/DDBJ whole genome shotgun (WGS) entry which is preliminary data.</text>
</comment>
<keyword evidence="8" id="KW-0129">CBS domain</keyword>
<organism evidence="11 12">
    <name type="scientific">Flintibacter faecis</name>
    <dbReference type="NCBI Taxonomy" id="2763047"/>
    <lineage>
        <taxon>Bacteria</taxon>
        <taxon>Bacillati</taxon>
        <taxon>Bacillota</taxon>
        <taxon>Clostridia</taxon>
        <taxon>Eubacteriales</taxon>
        <taxon>Flintibacter</taxon>
    </lineage>
</organism>
<evidence type="ECO:0000256" key="7">
    <source>
        <dbReference type="ARBA" id="ARBA00023136"/>
    </source>
</evidence>
<dbReference type="InterPro" id="IPR000644">
    <property type="entry name" value="CBS_dom"/>
</dbReference>
<keyword evidence="9" id="KW-0479">Metal-binding</keyword>
<keyword evidence="4 9" id="KW-0812">Transmembrane</keyword>
<evidence type="ECO:0000256" key="5">
    <source>
        <dbReference type="ARBA" id="ARBA00022842"/>
    </source>
</evidence>
<feature type="transmembrane region" description="Helical" evidence="9">
    <location>
        <begin position="391"/>
        <end position="415"/>
    </location>
</feature>
<reference evidence="11" key="1">
    <citation type="submission" date="2020-08" db="EMBL/GenBank/DDBJ databases">
        <title>Genome public.</title>
        <authorList>
            <person name="Liu C."/>
            <person name="Sun Q."/>
        </authorList>
    </citation>
    <scope>NUCLEOTIDE SEQUENCE</scope>
    <source>
        <strain evidence="11">BX5</strain>
    </source>
</reference>
<dbReference type="PANTHER" id="PTHR43773">
    <property type="entry name" value="MAGNESIUM TRANSPORTER MGTE"/>
    <property type="match status" value="1"/>
</dbReference>
<dbReference type="SUPFAM" id="SSF161093">
    <property type="entry name" value="MgtE membrane domain-like"/>
    <property type="match status" value="1"/>
</dbReference>